<organism evidence="1 2">
    <name type="scientific">Pseudaeromonas sharmana</name>
    <dbReference type="NCBI Taxonomy" id="328412"/>
    <lineage>
        <taxon>Bacteria</taxon>
        <taxon>Pseudomonadati</taxon>
        <taxon>Pseudomonadota</taxon>
        <taxon>Gammaproteobacteria</taxon>
        <taxon>Aeromonadales</taxon>
        <taxon>Aeromonadaceae</taxon>
        <taxon>Pseudaeromonas</taxon>
    </lineage>
</organism>
<name>A0ABV8CKK0_9GAMM</name>
<reference evidence="2" key="1">
    <citation type="journal article" date="2019" name="Int. J. Syst. Evol. Microbiol.">
        <title>The Global Catalogue of Microorganisms (GCM) 10K type strain sequencing project: providing services to taxonomists for standard genome sequencing and annotation.</title>
        <authorList>
            <consortium name="The Broad Institute Genomics Platform"/>
            <consortium name="The Broad Institute Genome Sequencing Center for Infectious Disease"/>
            <person name="Wu L."/>
            <person name="Ma J."/>
        </authorList>
    </citation>
    <scope>NUCLEOTIDE SEQUENCE [LARGE SCALE GENOMIC DNA]</scope>
    <source>
        <strain evidence="2">CCUG 54939</strain>
    </source>
</reference>
<protein>
    <submittedName>
        <fullName evidence="1">Uncharacterized protein</fullName>
    </submittedName>
</protein>
<sequence>MTYRFIEDPAIISAVRQWFQDLPSPPEETETERAIVLYFRALGPLTYTASGEINTKLSPVATLYLPRLVRGTLWSVGEVHFLAATLKEQFPELHKIKTAFAKWLRQFEIVFSNKPAGPSDWNYYLEGSVKNYDPPIFGLPSGYQAIQNGQYFISDGESDSVIDKVCASLRLRGFNFEKSV</sequence>
<evidence type="ECO:0000313" key="1">
    <source>
        <dbReference type="EMBL" id="MFC3912523.1"/>
    </source>
</evidence>
<gene>
    <name evidence="1" type="ORF">ACFOSS_03445</name>
</gene>
<accession>A0ABV8CKK0</accession>
<dbReference type="Proteomes" id="UP001595692">
    <property type="component" value="Unassembled WGS sequence"/>
</dbReference>
<comment type="caution">
    <text evidence="1">The sequence shown here is derived from an EMBL/GenBank/DDBJ whole genome shotgun (WGS) entry which is preliminary data.</text>
</comment>
<dbReference type="RefSeq" id="WP_377150630.1">
    <property type="nucleotide sequence ID" value="NZ_JBHSAF010000001.1"/>
</dbReference>
<dbReference type="EMBL" id="JBHSAF010000001">
    <property type="protein sequence ID" value="MFC3912523.1"/>
    <property type="molecule type" value="Genomic_DNA"/>
</dbReference>
<proteinExistence type="predicted"/>
<evidence type="ECO:0000313" key="2">
    <source>
        <dbReference type="Proteomes" id="UP001595692"/>
    </source>
</evidence>
<keyword evidence="2" id="KW-1185">Reference proteome</keyword>